<organism evidence="2 3">
    <name type="scientific">Kwoniella europaea PYCC6329</name>
    <dbReference type="NCBI Taxonomy" id="1423913"/>
    <lineage>
        <taxon>Eukaryota</taxon>
        <taxon>Fungi</taxon>
        <taxon>Dikarya</taxon>
        <taxon>Basidiomycota</taxon>
        <taxon>Agaricomycotina</taxon>
        <taxon>Tremellomycetes</taxon>
        <taxon>Tremellales</taxon>
        <taxon>Cryptococcaceae</taxon>
        <taxon>Kwoniella</taxon>
    </lineage>
</organism>
<dbReference type="InterPro" id="IPR038955">
    <property type="entry name" value="PriA/CPL1_fungi"/>
</dbReference>
<keyword evidence="3" id="KW-1185">Reference proteome</keyword>
<accession>A0AAX4KPN6</accession>
<evidence type="ECO:0000259" key="1">
    <source>
        <dbReference type="Pfam" id="PF21671"/>
    </source>
</evidence>
<evidence type="ECO:0000313" key="2">
    <source>
        <dbReference type="EMBL" id="WWD08450.1"/>
    </source>
</evidence>
<dbReference type="KEGG" id="ker:91105363"/>
<dbReference type="Proteomes" id="UP001358614">
    <property type="component" value="Chromosome 2"/>
</dbReference>
<sequence length="148" mass="15742">MYVCLCAEENIPDDSQACQGAAASSGFYVYTHSVTTPTGVARRQLKERLRQAQASRFQYCPSGLTGCIIGSDKEAFECVDTQADLEACGGCMQGLYGPTYRNSTATGVDCSALPNVALGGVTCTRGQCEVSACKYGYALVDNECVRML</sequence>
<proteinExistence type="predicted"/>
<dbReference type="AlphaFoldDB" id="A0AAX4KPN6"/>
<gene>
    <name evidence="2" type="ORF">V865_006562</name>
</gene>
<dbReference type="GeneID" id="91105363"/>
<name>A0AAX4KPN6_9TREE</name>
<dbReference type="Pfam" id="PF21671">
    <property type="entry name" value="CPL1-like"/>
    <property type="match status" value="1"/>
</dbReference>
<dbReference type="RefSeq" id="XP_066086417.1">
    <property type="nucleotide sequence ID" value="XM_066230320.1"/>
</dbReference>
<dbReference type="EMBL" id="CP144090">
    <property type="protein sequence ID" value="WWD08450.1"/>
    <property type="molecule type" value="Genomic_DNA"/>
</dbReference>
<feature type="domain" description="Protein CPL1-like" evidence="1">
    <location>
        <begin position="76"/>
        <end position="141"/>
    </location>
</feature>
<dbReference type="PANTHER" id="PTHR35192">
    <property type="entry name" value="PROTEIN, PUTATIVE-RELATED"/>
    <property type="match status" value="1"/>
</dbReference>
<protein>
    <recommendedName>
        <fullName evidence="1">Protein CPL1-like domain-containing protein</fullName>
    </recommendedName>
</protein>
<dbReference type="InterPro" id="IPR048661">
    <property type="entry name" value="CPL1-like"/>
</dbReference>
<evidence type="ECO:0000313" key="3">
    <source>
        <dbReference type="Proteomes" id="UP001358614"/>
    </source>
</evidence>
<reference evidence="2 3" key="1">
    <citation type="submission" date="2024-01" db="EMBL/GenBank/DDBJ databases">
        <title>Comparative genomics of Cryptococcus and Kwoniella reveals pathogenesis evolution and contrasting modes of karyotype evolution via chromosome fusion or intercentromeric recombination.</title>
        <authorList>
            <person name="Coelho M.A."/>
            <person name="David-Palma M."/>
            <person name="Shea T."/>
            <person name="Bowers K."/>
            <person name="McGinley-Smith S."/>
            <person name="Mohammad A.W."/>
            <person name="Gnirke A."/>
            <person name="Yurkov A.M."/>
            <person name="Nowrousian M."/>
            <person name="Sun S."/>
            <person name="Cuomo C.A."/>
            <person name="Heitman J."/>
        </authorList>
    </citation>
    <scope>NUCLEOTIDE SEQUENCE [LARGE SCALE GENOMIC DNA]</scope>
    <source>
        <strain evidence="2 3">PYCC6329</strain>
    </source>
</reference>
<dbReference type="PANTHER" id="PTHR35192:SF2">
    <property type="entry name" value="APPLE DOMAIN-CONTAINING PROTEIN"/>
    <property type="match status" value="1"/>
</dbReference>